<dbReference type="InterPro" id="IPR035940">
    <property type="entry name" value="CAP_sf"/>
</dbReference>
<organism evidence="4 5">
    <name type="scientific">Triticum turgidum subsp. durum</name>
    <name type="common">Durum wheat</name>
    <name type="synonym">Triticum durum</name>
    <dbReference type="NCBI Taxonomy" id="4567"/>
    <lineage>
        <taxon>Eukaryota</taxon>
        <taxon>Viridiplantae</taxon>
        <taxon>Streptophyta</taxon>
        <taxon>Embryophyta</taxon>
        <taxon>Tracheophyta</taxon>
        <taxon>Spermatophyta</taxon>
        <taxon>Magnoliopsida</taxon>
        <taxon>Liliopsida</taxon>
        <taxon>Poales</taxon>
        <taxon>Poaceae</taxon>
        <taxon>BOP clade</taxon>
        <taxon>Pooideae</taxon>
        <taxon>Triticodae</taxon>
        <taxon>Triticeae</taxon>
        <taxon>Triticinae</taxon>
        <taxon>Triticum</taxon>
    </lineage>
</organism>
<dbReference type="AlphaFoldDB" id="A0A9R0ZA30"/>
<name>A0A9R0ZA30_TRITD</name>
<evidence type="ECO:0000313" key="4">
    <source>
        <dbReference type="EMBL" id="VAI72658.1"/>
    </source>
</evidence>
<feature type="region of interest" description="Disordered" evidence="1">
    <location>
        <begin position="80"/>
        <end position="116"/>
    </location>
</feature>
<dbReference type="Gene3D" id="3.40.33.10">
    <property type="entry name" value="CAP"/>
    <property type="match status" value="1"/>
</dbReference>
<proteinExistence type="predicted"/>
<feature type="domain" description="SCP" evidence="3">
    <location>
        <begin position="27"/>
        <end position="110"/>
    </location>
</feature>
<protein>
    <recommendedName>
        <fullName evidence="3">SCP domain-containing protein</fullName>
    </recommendedName>
</protein>
<evidence type="ECO:0000313" key="5">
    <source>
        <dbReference type="Proteomes" id="UP000324705"/>
    </source>
</evidence>
<keyword evidence="5" id="KW-1185">Reference proteome</keyword>
<gene>
    <name evidence="4" type="ORF">TRITD_7Av1G068320</name>
</gene>
<sequence length="116" mass="11942">MASSKSSLAMFALAIVMAVVAGVSAQNTPQDFVNLHNRARAADGVGPVTWDNSVARFAQDYANKRAADCRLQHSGGPFGENIFGASSSPATTTPRATSTASARSSPLTPKPSSTCV</sequence>
<dbReference type="SMART" id="SM00198">
    <property type="entry name" value="SCP"/>
    <property type="match status" value="1"/>
</dbReference>
<feature type="compositionally biased region" description="Low complexity" evidence="1">
    <location>
        <begin position="85"/>
        <end position="106"/>
    </location>
</feature>
<feature type="chain" id="PRO_5040418229" description="SCP domain-containing protein" evidence="2">
    <location>
        <begin position="26"/>
        <end position="116"/>
    </location>
</feature>
<dbReference type="PANTHER" id="PTHR10334">
    <property type="entry name" value="CYSTEINE-RICH SECRETORY PROTEIN-RELATED"/>
    <property type="match status" value="1"/>
</dbReference>
<feature type="signal peptide" evidence="2">
    <location>
        <begin position="1"/>
        <end position="25"/>
    </location>
</feature>
<dbReference type="InterPro" id="IPR014044">
    <property type="entry name" value="CAP_dom"/>
</dbReference>
<evidence type="ECO:0000259" key="3">
    <source>
        <dbReference type="SMART" id="SM00198"/>
    </source>
</evidence>
<keyword evidence="2" id="KW-0732">Signal</keyword>
<reference evidence="4 5" key="1">
    <citation type="submission" date="2017-09" db="EMBL/GenBank/DDBJ databases">
        <authorList>
            <consortium name="International Durum Wheat Genome Sequencing Consortium (IDWGSC)"/>
            <person name="Milanesi L."/>
        </authorList>
    </citation>
    <scope>NUCLEOTIDE SEQUENCE [LARGE SCALE GENOMIC DNA]</scope>
    <source>
        <strain evidence="5">cv. Svevo</strain>
    </source>
</reference>
<evidence type="ECO:0000256" key="1">
    <source>
        <dbReference type="SAM" id="MobiDB-lite"/>
    </source>
</evidence>
<dbReference type="EMBL" id="LT934123">
    <property type="protein sequence ID" value="VAI72658.1"/>
    <property type="molecule type" value="Genomic_DNA"/>
</dbReference>
<dbReference type="Proteomes" id="UP000324705">
    <property type="component" value="Chromosome 7A"/>
</dbReference>
<dbReference type="InterPro" id="IPR001283">
    <property type="entry name" value="CRISP-related"/>
</dbReference>
<dbReference type="Gramene" id="TRITD7Av1G068320.2">
    <property type="protein sequence ID" value="TRITD7Av1G068320.2"/>
    <property type="gene ID" value="TRITD7Av1G068320"/>
</dbReference>
<dbReference type="Pfam" id="PF00188">
    <property type="entry name" value="CAP"/>
    <property type="match status" value="1"/>
</dbReference>
<evidence type="ECO:0000256" key="2">
    <source>
        <dbReference type="SAM" id="SignalP"/>
    </source>
</evidence>
<dbReference type="SUPFAM" id="SSF55797">
    <property type="entry name" value="PR-1-like"/>
    <property type="match status" value="1"/>
</dbReference>
<accession>A0A9R0ZA30</accession>